<dbReference type="PROSITE" id="PS50104">
    <property type="entry name" value="TIR"/>
    <property type="match status" value="1"/>
</dbReference>
<gene>
    <name evidence="3" type="ORF">AYBTSS11_LOCUS27999</name>
</gene>
<dbReference type="InterPro" id="IPR044974">
    <property type="entry name" value="Disease_R_plants"/>
</dbReference>
<dbReference type="Gramene" id="rna-AYBTSS11_LOCUS27999">
    <property type="protein sequence ID" value="CAJ1975873.1"/>
    <property type="gene ID" value="gene-AYBTSS11_LOCUS27999"/>
</dbReference>
<sequence>MSDNNNPQIKYDVFVSFRGKDIRDGFLSHLTRAFHTKQINAFVDDKLEKGEEIWPSLVAAIERSAISLIIFSPDYASSHWCLKEIAKIIECQEKYGRTVIPVFYKVTPTDVRHQSGRYQKAFAEHATKHETELQLWKRALDKSASFSGMESTKYQLDKSVKVGDLKSLLKDNENDNSVAFELKRLEDKALITISKDNIVCMHDSLQEMGWEIVRQESIDDPGSRSRLWDPNDIYEALLSKAIRSIQLPLTPIKKQKLSAHQIFAMLRRAKFVEIFGTRANLPTSERRFRADGVKFMGTELRFLFWENYPLRSLPESLNAEKLVILIMNEGKLENLWDGVKNVVNLKKLDLSWSRMLKELPDLSRAKNLEELNVRGCVMLACVHSSIFSLRKLERLDLANCTSLTVLASNSHLLSLRYLNLICCDNLKKFSVISENLKELNFGGTKLKALPSSFGDQPKLESLCISETGIERLPSLNNLGQLLKENKKLVLFSDSVMLDERAIGFNAKINIMKFANQHLSAPNHNPVKNYGYRDAYTRSDRCVYMYPGNSFPEWLEYSTGKDCITIDLSSAPPSPELGFIFSFILDMSSITTNLQYPMINNLQCRITTFDGEDGGKSDSFRMPIPYGNLYVGSNYVCMIIYDQTCSEFLNTRAKNQTKFKIQVTMVHPSKNPHTTILIQQMLKRFGVSPISTSAYEAFIGQIELGDSKSEFH</sequence>
<reference evidence="3" key="1">
    <citation type="submission" date="2023-10" db="EMBL/GenBank/DDBJ databases">
        <authorList>
            <person name="Domelevo Entfellner J.-B."/>
        </authorList>
    </citation>
    <scope>NUCLEOTIDE SEQUENCE</scope>
</reference>
<dbReference type="SUPFAM" id="SSF52200">
    <property type="entry name" value="Toll/Interleukin receptor TIR domain"/>
    <property type="match status" value="1"/>
</dbReference>
<proteinExistence type="predicted"/>
<dbReference type="InterPro" id="IPR035897">
    <property type="entry name" value="Toll_tir_struct_dom_sf"/>
</dbReference>
<dbReference type="Gene3D" id="3.80.10.10">
    <property type="entry name" value="Ribonuclease Inhibitor"/>
    <property type="match status" value="1"/>
</dbReference>
<dbReference type="SUPFAM" id="SSF52058">
    <property type="entry name" value="L domain-like"/>
    <property type="match status" value="1"/>
</dbReference>
<dbReference type="SMART" id="SM00255">
    <property type="entry name" value="TIR"/>
    <property type="match status" value="1"/>
</dbReference>
<keyword evidence="1" id="KW-0520">NAD</keyword>
<evidence type="ECO:0000313" key="4">
    <source>
        <dbReference type="Proteomes" id="UP001189624"/>
    </source>
</evidence>
<dbReference type="AlphaFoldDB" id="A0AA86T7C3"/>
<keyword evidence="4" id="KW-1185">Reference proteome</keyword>
<accession>A0AA86T7C3</accession>
<dbReference type="Gene3D" id="3.40.50.10140">
    <property type="entry name" value="Toll/interleukin-1 receptor homology (TIR) domain"/>
    <property type="match status" value="1"/>
</dbReference>
<protein>
    <recommendedName>
        <fullName evidence="2">TIR domain-containing protein</fullName>
    </recommendedName>
</protein>
<evidence type="ECO:0000259" key="2">
    <source>
        <dbReference type="PROSITE" id="PS50104"/>
    </source>
</evidence>
<dbReference type="Proteomes" id="UP001189624">
    <property type="component" value="Chromosome 9"/>
</dbReference>
<dbReference type="EMBL" id="OY731406">
    <property type="protein sequence ID" value="CAJ1975873.1"/>
    <property type="molecule type" value="Genomic_DNA"/>
</dbReference>
<dbReference type="PANTHER" id="PTHR11017:SF263">
    <property type="entry name" value="ADP-RIBOSYL CYCLASE_CYCLIC ADP-RIBOSE HYDROLASE"/>
    <property type="match status" value="1"/>
</dbReference>
<dbReference type="Pfam" id="PF01582">
    <property type="entry name" value="TIR"/>
    <property type="match status" value="1"/>
</dbReference>
<evidence type="ECO:0000256" key="1">
    <source>
        <dbReference type="ARBA" id="ARBA00023027"/>
    </source>
</evidence>
<dbReference type="InterPro" id="IPR000157">
    <property type="entry name" value="TIR_dom"/>
</dbReference>
<evidence type="ECO:0000313" key="3">
    <source>
        <dbReference type="EMBL" id="CAJ1975873.1"/>
    </source>
</evidence>
<dbReference type="PANTHER" id="PTHR11017">
    <property type="entry name" value="LEUCINE-RICH REPEAT-CONTAINING PROTEIN"/>
    <property type="match status" value="1"/>
</dbReference>
<dbReference type="FunFam" id="3.40.50.10140:FF:000007">
    <property type="entry name" value="Disease resistance protein (TIR-NBS-LRR class)"/>
    <property type="match status" value="1"/>
</dbReference>
<dbReference type="InterPro" id="IPR032675">
    <property type="entry name" value="LRR_dom_sf"/>
</dbReference>
<name>A0AA86T7C3_9FABA</name>
<feature type="domain" description="TIR" evidence="2">
    <location>
        <begin position="9"/>
        <end position="156"/>
    </location>
</feature>
<dbReference type="GO" id="GO:0006952">
    <property type="term" value="P:defense response"/>
    <property type="evidence" value="ECO:0007669"/>
    <property type="project" value="InterPro"/>
</dbReference>
<organism evidence="3 4">
    <name type="scientific">Sphenostylis stenocarpa</name>
    <dbReference type="NCBI Taxonomy" id="92480"/>
    <lineage>
        <taxon>Eukaryota</taxon>
        <taxon>Viridiplantae</taxon>
        <taxon>Streptophyta</taxon>
        <taxon>Embryophyta</taxon>
        <taxon>Tracheophyta</taxon>
        <taxon>Spermatophyta</taxon>
        <taxon>Magnoliopsida</taxon>
        <taxon>eudicotyledons</taxon>
        <taxon>Gunneridae</taxon>
        <taxon>Pentapetalae</taxon>
        <taxon>rosids</taxon>
        <taxon>fabids</taxon>
        <taxon>Fabales</taxon>
        <taxon>Fabaceae</taxon>
        <taxon>Papilionoideae</taxon>
        <taxon>50 kb inversion clade</taxon>
        <taxon>NPAAA clade</taxon>
        <taxon>indigoferoid/millettioid clade</taxon>
        <taxon>Phaseoleae</taxon>
        <taxon>Sphenostylis</taxon>
    </lineage>
</organism>
<dbReference type="GO" id="GO:0007165">
    <property type="term" value="P:signal transduction"/>
    <property type="evidence" value="ECO:0007669"/>
    <property type="project" value="InterPro"/>
</dbReference>